<dbReference type="Pfam" id="PF13620">
    <property type="entry name" value="CarboxypepD_reg"/>
    <property type="match status" value="1"/>
</dbReference>
<keyword evidence="9" id="KW-0675">Receptor</keyword>
<evidence type="ECO:0000256" key="2">
    <source>
        <dbReference type="ARBA" id="ARBA00022448"/>
    </source>
</evidence>
<gene>
    <name evidence="9" type="ORF">H0E84_06605</name>
</gene>
<organism evidence="9 10">
    <name type="scientific">Luteimonas salinisoli</name>
    <dbReference type="NCBI Taxonomy" id="2752307"/>
    <lineage>
        <taxon>Bacteria</taxon>
        <taxon>Pseudomonadati</taxon>
        <taxon>Pseudomonadota</taxon>
        <taxon>Gammaproteobacteria</taxon>
        <taxon>Lysobacterales</taxon>
        <taxon>Lysobacteraceae</taxon>
        <taxon>Luteimonas</taxon>
    </lineage>
</organism>
<feature type="domain" description="TonB-dependent transporter Oar-like beta-barrel" evidence="8">
    <location>
        <begin position="582"/>
        <end position="882"/>
    </location>
</feature>
<evidence type="ECO:0000259" key="8">
    <source>
        <dbReference type="Pfam" id="PF25183"/>
    </source>
</evidence>
<dbReference type="InterPro" id="IPR037066">
    <property type="entry name" value="Plug_dom_sf"/>
</dbReference>
<evidence type="ECO:0000256" key="6">
    <source>
        <dbReference type="ARBA" id="ARBA00023237"/>
    </source>
</evidence>
<keyword evidence="6" id="KW-0998">Cell outer membrane</keyword>
<proteinExistence type="predicted"/>
<dbReference type="SUPFAM" id="SSF56935">
    <property type="entry name" value="Porins"/>
    <property type="match status" value="1"/>
</dbReference>
<keyword evidence="5" id="KW-0472">Membrane</keyword>
<keyword evidence="10" id="KW-1185">Reference proteome</keyword>
<evidence type="ECO:0000256" key="7">
    <source>
        <dbReference type="SAM" id="SignalP"/>
    </source>
</evidence>
<dbReference type="GO" id="GO:0015344">
    <property type="term" value="F:siderophore uptake transmembrane transporter activity"/>
    <property type="evidence" value="ECO:0007669"/>
    <property type="project" value="TreeGrafter"/>
</dbReference>
<evidence type="ECO:0000256" key="1">
    <source>
        <dbReference type="ARBA" id="ARBA00004571"/>
    </source>
</evidence>
<dbReference type="Gene3D" id="2.40.170.20">
    <property type="entry name" value="TonB-dependent receptor, beta-barrel domain"/>
    <property type="match status" value="1"/>
</dbReference>
<sequence>MRTLKRAALFAALCVGLNGVAHAQSNAAGSIYGTVEPGSTVVITRSDTGFRREIQADAGGRYRVPALPVGEYEVSVTKDGQAIGSRSVQVFLGGGADVSFARAGENIQDFAAVTVTGTAASFIDVSNTDTRVVFTAEDLRRITVGNNIESVAMLTPGVVAADSRYTNASGAPVQSFGGSAASENAIYINGYPVTNPLTNLGSTTMPFNGISQYQAFIGGYGAEFGRATGGVVNIITQRGTNDWGGGLSLMWSPDSLRADQRNIYYPMNGTANDGLLYQNLSAQTDDHITYGGYVSGPIVKDRLFFYASAEFTDRERETYSARGTNQYFERDYEVPRWLGKVDWHITDNHLLELTAISDVTKQTALVRPYDYNTGEIDRNAELSGYEWEDGGELYIGKYTGYITDNLTLSALYGRQKQDHIENLIGYDPSVVYVSDARNTPNPVQNGRFAQVAFPDAFDETEGGRLDIDWQVGSHGLRLGYDRIDSTSRAGEQTSGPGYRWRYESVGPDAANDTIPGSGGASGPGGNGDYVVRYIYANGGTFEVKQYAYYLEDRWQINDRWLLSLGVRNENFENFNADGIQYVEQKNQWAPRIGATWDVHGDSSMKVFANVGRYHLAMPNNVALRGAAGSLYTQEYFAFTGIDPATGEPLGLTALGDGPHSSNNEFGQAPNPLTVAAKDIDSHYQDEFAIGFEKAVGDSHIFGARYIYRDLKSAIDDMCDYRPAYNWAIRNGYSEDIALEIGDSLAHCRLFNPGEDNTFVLDDAEGNLYEVPLTADELGFPKLKRTYQGVDLFIERPFDGTWYYKIDYTFSKNYGNAEGQLKSDVGQGDVSMTMDWDHPELMEHTNGYLPNDRRHYVKAFGFYQMNPEWRFSATMTLHSGRPKNCLGIYNGPSLDESDEFRNNVEYGGPYYMYCNGEPSPRGSAGRLPWSGKLDLGVAWSPAFLDHKLMVGLDVFNVTDAQPVQSVMEYGEIGAPGNPYHSTNRPISYQAPRTARFTVRYDF</sequence>
<dbReference type="PANTHER" id="PTHR30069">
    <property type="entry name" value="TONB-DEPENDENT OUTER MEMBRANE RECEPTOR"/>
    <property type="match status" value="1"/>
</dbReference>
<keyword evidence="4" id="KW-0812">Transmembrane</keyword>
<dbReference type="GO" id="GO:0044718">
    <property type="term" value="P:siderophore transmembrane transport"/>
    <property type="evidence" value="ECO:0007669"/>
    <property type="project" value="TreeGrafter"/>
</dbReference>
<evidence type="ECO:0000256" key="3">
    <source>
        <dbReference type="ARBA" id="ARBA00022452"/>
    </source>
</evidence>
<dbReference type="InterPro" id="IPR057601">
    <property type="entry name" value="Oar-like_b-barrel"/>
</dbReference>
<dbReference type="InterPro" id="IPR013784">
    <property type="entry name" value="Carb-bd-like_fold"/>
</dbReference>
<keyword evidence="2" id="KW-0813">Transport</keyword>
<dbReference type="Gene3D" id="2.170.130.10">
    <property type="entry name" value="TonB-dependent receptor, plug domain"/>
    <property type="match status" value="1"/>
</dbReference>
<name>A0A853JA43_9GAMM</name>
<dbReference type="AlphaFoldDB" id="A0A853JA43"/>
<keyword evidence="3" id="KW-1134">Transmembrane beta strand</keyword>
<dbReference type="InterPro" id="IPR036942">
    <property type="entry name" value="Beta-barrel_TonB_sf"/>
</dbReference>
<evidence type="ECO:0000256" key="5">
    <source>
        <dbReference type="ARBA" id="ARBA00023136"/>
    </source>
</evidence>
<dbReference type="RefSeq" id="WP_180677848.1">
    <property type="nucleotide sequence ID" value="NZ_JACCKA010000047.1"/>
</dbReference>
<comment type="subcellular location">
    <subcellularLocation>
        <location evidence="1">Cell outer membrane</location>
        <topology evidence="1">Multi-pass membrane protein</topology>
    </subcellularLocation>
</comment>
<dbReference type="GO" id="GO:0030246">
    <property type="term" value="F:carbohydrate binding"/>
    <property type="evidence" value="ECO:0007669"/>
    <property type="project" value="InterPro"/>
</dbReference>
<dbReference type="PANTHER" id="PTHR30069:SF46">
    <property type="entry name" value="OAR PROTEIN"/>
    <property type="match status" value="1"/>
</dbReference>
<dbReference type="Gene3D" id="2.60.40.1120">
    <property type="entry name" value="Carboxypeptidase-like, regulatory domain"/>
    <property type="match status" value="1"/>
</dbReference>
<dbReference type="GO" id="GO:0009279">
    <property type="term" value="C:cell outer membrane"/>
    <property type="evidence" value="ECO:0007669"/>
    <property type="project" value="UniProtKB-SubCell"/>
</dbReference>
<evidence type="ECO:0000256" key="4">
    <source>
        <dbReference type="ARBA" id="ARBA00022692"/>
    </source>
</evidence>
<feature type="chain" id="PRO_5032673647" evidence="7">
    <location>
        <begin position="24"/>
        <end position="1001"/>
    </location>
</feature>
<dbReference type="SUPFAM" id="SSF49452">
    <property type="entry name" value="Starch-binding domain-like"/>
    <property type="match status" value="1"/>
</dbReference>
<evidence type="ECO:0000313" key="9">
    <source>
        <dbReference type="EMBL" id="NZA26051.1"/>
    </source>
</evidence>
<comment type="caution">
    <text evidence="9">The sequence shown here is derived from an EMBL/GenBank/DDBJ whole genome shotgun (WGS) entry which is preliminary data.</text>
</comment>
<feature type="signal peptide" evidence="7">
    <location>
        <begin position="1"/>
        <end position="23"/>
    </location>
</feature>
<dbReference type="Proteomes" id="UP000578091">
    <property type="component" value="Unassembled WGS sequence"/>
</dbReference>
<dbReference type="InterPro" id="IPR039426">
    <property type="entry name" value="TonB-dep_rcpt-like"/>
</dbReference>
<accession>A0A853JA43</accession>
<evidence type="ECO:0000313" key="10">
    <source>
        <dbReference type="Proteomes" id="UP000578091"/>
    </source>
</evidence>
<protein>
    <submittedName>
        <fullName evidence="9">TonB-dependent receptor</fullName>
    </submittedName>
</protein>
<dbReference type="Pfam" id="PF25183">
    <property type="entry name" value="OMP_b-brl_4"/>
    <property type="match status" value="1"/>
</dbReference>
<keyword evidence="7" id="KW-0732">Signal</keyword>
<reference evidence="9 10" key="1">
    <citation type="submission" date="2020-07" db="EMBL/GenBank/DDBJ databases">
        <title>Luteimonas sp. SJ-92.</title>
        <authorList>
            <person name="Huang X.-X."/>
            <person name="Xu L."/>
            <person name="Sun J.-Q."/>
        </authorList>
    </citation>
    <scope>NUCLEOTIDE SEQUENCE [LARGE SCALE GENOMIC DNA]</scope>
    <source>
        <strain evidence="9 10">SJ-92</strain>
    </source>
</reference>
<dbReference type="EMBL" id="JACCKA010000047">
    <property type="protein sequence ID" value="NZA26051.1"/>
    <property type="molecule type" value="Genomic_DNA"/>
</dbReference>